<protein>
    <submittedName>
        <fullName evidence="1">Uncharacterized protein</fullName>
    </submittedName>
</protein>
<dbReference type="EMBL" id="AVOT02051772">
    <property type="protein sequence ID" value="MBW0546768.1"/>
    <property type="molecule type" value="Genomic_DNA"/>
</dbReference>
<keyword evidence="2" id="KW-1185">Reference proteome</keyword>
<organism evidence="1 2">
    <name type="scientific">Austropuccinia psidii MF-1</name>
    <dbReference type="NCBI Taxonomy" id="1389203"/>
    <lineage>
        <taxon>Eukaryota</taxon>
        <taxon>Fungi</taxon>
        <taxon>Dikarya</taxon>
        <taxon>Basidiomycota</taxon>
        <taxon>Pucciniomycotina</taxon>
        <taxon>Pucciniomycetes</taxon>
        <taxon>Pucciniales</taxon>
        <taxon>Sphaerophragmiaceae</taxon>
        <taxon>Austropuccinia</taxon>
    </lineage>
</organism>
<dbReference type="AlphaFoldDB" id="A0A9Q3FV42"/>
<comment type="caution">
    <text evidence="1">The sequence shown here is derived from an EMBL/GenBank/DDBJ whole genome shotgun (WGS) entry which is preliminary data.</text>
</comment>
<evidence type="ECO:0000313" key="2">
    <source>
        <dbReference type="Proteomes" id="UP000765509"/>
    </source>
</evidence>
<name>A0A9Q3FV42_9BASI</name>
<sequence length="114" mass="12818">MKTIINEIEIGNTKETKKTNHLTVYESNSDPSEEEELSAKLGLEKIDGSFEVTEMHTHLPHYSDECMDLIHVQDAKMQKTKTARGKCFKNASSLITDIVIENNESKIHLDSGAL</sequence>
<gene>
    <name evidence="1" type="ORF">O181_086483</name>
</gene>
<accession>A0A9Q3FV42</accession>
<reference evidence="1" key="1">
    <citation type="submission" date="2021-03" db="EMBL/GenBank/DDBJ databases">
        <title>Draft genome sequence of rust myrtle Austropuccinia psidii MF-1, a brazilian biotype.</title>
        <authorList>
            <person name="Quecine M.C."/>
            <person name="Pachon D.M.R."/>
            <person name="Bonatelli M.L."/>
            <person name="Correr F.H."/>
            <person name="Franceschini L.M."/>
            <person name="Leite T.F."/>
            <person name="Margarido G.R.A."/>
            <person name="Almeida C.A."/>
            <person name="Ferrarezi J.A."/>
            <person name="Labate C.A."/>
        </authorList>
    </citation>
    <scope>NUCLEOTIDE SEQUENCE</scope>
    <source>
        <strain evidence="1">MF-1</strain>
    </source>
</reference>
<evidence type="ECO:0000313" key="1">
    <source>
        <dbReference type="EMBL" id="MBW0546768.1"/>
    </source>
</evidence>
<dbReference type="Proteomes" id="UP000765509">
    <property type="component" value="Unassembled WGS sequence"/>
</dbReference>
<proteinExistence type="predicted"/>